<dbReference type="EMBL" id="KZ772737">
    <property type="protein sequence ID" value="PTQ36267.1"/>
    <property type="molecule type" value="Genomic_DNA"/>
</dbReference>
<feature type="compositionally biased region" description="Low complexity" evidence="1">
    <location>
        <begin position="127"/>
        <end position="138"/>
    </location>
</feature>
<evidence type="ECO:0000313" key="2">
    <source>
        <dbReference type="EMBL" id="PTQ36267.1"/>
    </source>
</evidence>
<dbReference type="AlphaFoldDB" id="A0A2R6WQX6"/>
<sequence length="211" mass="21847">MVRKFSSRSTKSLYASRYSTRPPTPSTQIRTPLGSSMSSTPPGFGPGPLIFLLAAIAGLKGLLSFALESSSSGRLSDGDGDGDGDGGRGLDLTAASIASGENFLRSPWGARTEERVLLLLSSPARDSTVVGSPGSSSTAEPEPSRPRSGAAAGLCPELKPRPEPKTDESSFTCCAVGCRKPKPKPNPEAWGWGWACGAEGFLSSPSWTITG</sequence>
<proteinExistence type="predicted"/>
<evidence type="ECO:0000313" key="3">
    <source>
        <dbReference type="Proteomes" id="UP000244005"/>
    </source>
</evidence>
<gene>
    <name evidence="2" type="ORF">MARPO_0065s0069</name>
</gene>
<organism evidence="2 3">
    <name type="scientific">Marchantia polymorpha</name>
    <name type="common">Common liverwort</name>
    <name type="synonym">Marchantia aquatica</name>
    <dbReference type="NCBI Taxonomy" id="3197"/>
    <lineage>
        <taxon>Eukaryota</taxon>
        <taxon>Viridiplantae</taxon>
        <taxon>Streptophyta</taxon>
        <taxon>Embryophyta</taxon>
        <taxon>Marchantiophyta</taxon>
        <taxon>Marchantiopsida</taxon>
        <taxon>Marchantiidae</taxon>
        <taxon>Marchantiales</taxon>
        <taxon>Marchantiaceae</taxon>
        <taxon>Marchantia</taxon>
    </lineage>
</organism>
<feature type="compositionally biased region" description="Basic and acidic residues" evidence="1">
    <location>
        <begin position="158"/>
        <end position="168"/>
    </location>
</feature>
<accession>A0A2R6WQX6</accession>
<feature type="region of interest" description="Disordered" evidence="1">
    <location>
        <begin position="70"/>
        <end position="92"/>
    </location>
</feature>
<keyword evidence="3" id="KW-1185">Reference proteome</keyword>
<dbReference type="Gramene" id="Mp1g23070.1">
    <property type="protein sequence ID" value="Mp1g23070.1.cds1"/>
    <property type="gene ID" value="Mp1g23070"/>
</dbReference>
<evidence type="ECO:0000256" key="1">
    <source>
        <dbReference type="SAM" id="MobiDB-lite"/>
    </source>
</evidence>
<name>A0A2R6WQX6_MARPO</name>
<reference evidence="3" key="1">
    <citation type="journal article" date="2017" name="Cell">
        <title>Insights into land plant evolution garnered from the Marchantia polymorpha genome.</title>
        <authorList>
            <person name="Bowman J.L."/>
            <person name="Kohchi T."/>
            <person name="Yamato K.T."/>
            <person name="Jenkins J."/>
            <person name="Shu S."/>
            <person name="Ishizaki K."/>
            <person name="Yamaoka S."/>
            <person name="Nishihama R."/>
            <person name="Nakamura Y."/>
            <person name="Berger F."/>
            <person name="Adam C."/>
            <person name="Aki S.S."/>
            <person name="Althoff F."/>
            <person name="Araki T."/>
            <person name="Arteaga-Vazquez M.A."/>
            <person name="Balasubrmanian S."/>
            <person name="Barry K."/>
            <person name="Bauer D."/>
            <person name="Boehm C.R."/>
            <person name="Briginshaw L."/>
            <person name="Caballero-Perez J."/>
            <person name="Catarino B."/>
            <person name="Chen F."/>
            <person name="Chiyoda S."/>
            <person name="Chovatia M."/>
            <person name="Davies K.M."/>
            <person name="Delmans M."/>
            <person name="Demura T."/>
            <person name="Dierschke T."/>
            <person name="Dolan L."/>
            <person name="Dorantes-Acosta A.E."/>
            <person name="Eklund D.M."/>
            <person name="Florent S.N."/>
            <person name="Flores-Sandoval E."/>
            <person name="Fujiyama A."/>
            <person name="Fukuzawa H."/>
            <person name="Galik B."/>
            <person name="Grimanelli D."/>
            <person name="Grimwood J."/>
            <person name="Grossniklaus U."/>
            <person name="Hamada T."/>
            <person name="Haseloff J."/>
            <person name="Hetherington A.J."/>
            <person name="Higo A."/>
            <person name="Hirakawa Y."/>
            <person name="Hundley H.N."/>
            <person name="Ikeda Y."/>
            <person name="Inoue K."/>
            <person name="Inoue S.I."/>
            <person name="Ishida S."/>
            <person name="Jia Q."/>
            <person name="Kakita M."/>
            <person name="Kanazawa T."/>
            <person name="Kawai Y."/>
            <person name="Kawashima T."/>
            <person name="Kennedy M."/>
            <person name="Kinose K."/>
            <person name="Kinoshita T."/>
            <person name="Kohara Y."/>
            <person name="Koide E."/>
            <person name="Komatsu K."/>
            <person name="Kopischke S."/>
            <person name="Kubo M."/>
            <person name="Kyozuka J."/>
            <person name="Lagercrantz U."/>
            <person name="Lin S.S."/>
            <person name="Lindquist E."/>
            <person name="Lipzen A.M."/>
            <person name="Lu C.W."/>
            <person name="De Luna E."/>
            <person name="Martienssen R.A."/>
            <person name="Minamino N."/>
            <person name="Mizutani M."/>
            <person name="Mizutani M."/>
            <person name="Mochizuki N."/>
            <person name="Monte I."/>
            <person name="Mosher R."/>
            <person name="Nagasaki H."/>
            <person name="Nakagami H."/>
            <person name="Naramoto S."/>
            <person name="Nishitani K."/>
            <person name="Ohtani M."/>
            <person name="Okamoto T."/>
            <person name="Okumura M."/>
            <person name="Phillips J."/>
            <person name="Pollak B."/>
            <person name="Reinders A."/>
            <person name="Rovekamp M."/>
            <person name="Sano R."/>
            <person name="Sawa S."/>
            <person name="Schmid M.W."/>
            <person name="Shirakawa M."/>
            <person name="Solano R."/>
            <person name="Spunde A."/>
            <person name="Suetsugu N."/>
            <person name="Sugano S."/>
            <person name="Sugiyama A."/>
            <person name="Sun R."/>
            <person name="Suzuki Y."/>
            <person name="Takenaka M."/>
            <person name="Takezawa D."/>
            <person name="Tomogane H."/>
            <person name="Tsuzuki M."/>
            <person name="Ueda T."/>
            <person name="Umeda M."/>
            <person name="Ward J.M."/>
            <person name="Watanabe Y."/>
            <person name="Yazaki K."/>
            <person name="Yokoyama R."/>
            <person name="Yoshitake Y."/>
            <person name="Yotsui I."/>
            <person name="Zachgo S."/>
            <person name="Schmutz J."/>
        </authorList>
    </citation>
    <scope>NUCLEOTIDE SEQUENCE [LARGE SCALE GENOMIC DNA]</scope>
    <source>
        <strain evidence="3">Tak-1</strain>
    </source>
</reference>
<dbReference type="Proteomes" id="UP000244005">
    <property type="component" value="Unassembled WGS sequence"/>
</dbReference>
<protein>
    <submittedName>
        <fullName evidence="2">Uncharacterized protein</fullName>
    </submittedName>
</protein>
<feature type="compositionally biased region" description="Polar residues" evidence="1">
    <location>
        <begin position="7"/>
        <end position="40"/>
    </location>
</feature>
<feature type="region of interest" description="Disordered" evidence="1">
    <location>
        <begin position="1"/>
        <end position="41"/>
    </location>
</feature>
<feature type="region of interest" description="Disordered" evidence="1">
    <location>
        <begin position="126"/>
        <end position="170"/>
    </location>
</feature>